<keyword evidence="10" id="KW-1185">Reference proteome</keyword>
<dbReference type="Proteomes" id="UP000054359">
    <property type="component" value="Unassembled WGS sequence"/>
</dbReference>
<organism evidence="9 10">
    <name type="scientific">Stegodyphus mimosarum</name>
    <name type="common">African social velvet spider</name>
    <dbReference type="NCBI Taxonomy" id="407821"/>
    <lineage>
        <taxon>Eukaryota</taxon>
        <taxon>Metazoa</taxon>
        <taxon>Ecdysozoa</taxon>
        <taxon>Arthropoda</taxon>
        <taxon>Chelicerata</taxon>
        <taxon>Arachnida</taxon>
        <taxon>Araneae</taxon>
        <taxon>Araneomorphae</taxon>
        <taxon>Entelegynae</taxon>
        <taxon>Eresoidea</taxon>
        <taxon>Eresidae</taxon>
        <taxon>Stegodyphus</taxon>
    </lineage>
</organism>
<protein>
    <recommendedName>
        <fullName evidence="7">Large ribosomal subunit protein bL35m</fullName>
    </recommendedName>
    <alternativeName>
        <fullName evidence="8">39S ribosomal protein L35, mitochondrial</fullName>
    </alternativeName>
</protein>
<dbReference type="GO" id="GO:1990904">
    <property type="term" value="C:ribonucleoprotein complex"/>
    <property type="evidence" value="ECO:0007669"/>
    <property type="project" value="UniProtKB-KW"/>
</dbReference>
<dbReference type="GO" id="GO:0005739">
    <property type="term" value="C:mitochondrion"/>
    <property type="evidence" value="ECO:0007669"/>
    <property type="project" value="UniProtKB-SubCell"/>
</dbReference>
<dbReference type="GO" id="GO:0006412">
    <property type="term" value="P:translation"/>
    <property type="evidence" value="ECO:0007669"/>
    <property type="project" value="InterPro"/>
</dbReference>
<dbReference type="PANTHER" id="PTHR15909:SF0">
    <property type="entry name" value="LARGE RIBOSOMAL SUBUNIT PROTEIN BL35M"/>
    <property type="match status" value="1"/>
</dbReference>
<feature type="non-terminal residue" evidence="9">
    <location>
        <position position="147"/>
    </location>
</feature>
<evidence type="ECO:0000313" key="9">
    <source>
        <dbReference type="EMBL" id="KFM71206.1"/>
    </source>
</evidence>
<keyword evidence="5" id="KW-0496">Mitochondrion</keyword>
<dbReference type="AlphaFoldDB" id="A0A087U1G7"/>
<gene>
    <name evidence="9" type="ORF">X975_07998</name>
</gene>
<dbReference type="GO" id="GO:0003735">
    <property type="term" value="F:structural constituent of ribosome"/>
    <property type="evidence" value="ECO:0007669"/>
    <property type="project" value="InterPro"/>
</dbReference>
<dbReference type="STRING" id="407821.A0A087U1G7"/>
<keyword evidence="6" id="KW-0687">Ribonucleoprotein</keyword>
<accession>A0A087U1G7</accession>
<sequence>MLKSLVAAGSQVFRSFTGLKAIKAPSCSAHFSSWMNLNQKPLIAGVSSGNNLLNQRAPNGSLLCNGNPNINFSRSVTKFSLKTGKMKSVRAVLARFYRLENGLWIRRRAGSHKHLWRRNYQSRYEKVQHVVCTKTQCIMFDKMVSKA</sequence>
<dbReference type="OrthoDB" id="5847109at2759"/>
<evidence type="ECO:0000256" key="3">
    <source>
        <dbReference type="ARBA" id="ARBA00022946"/>
    </source>
</evidence>
<evidence type="ECO:0000313" key="10">
    <source>
        <dbReference type="Proteomes" id="UP000054359"/>
    </source>
</evidence>
<name>A0A087U1G7_STEMI</name>
<evidence type="ECO:0000256" key="6">
    <source>
        <dbReference type="ARBA" id="ARBA00023274"/>
    </source>
</evidence>
<evidence type="ECO:0000256" key="1">
    <source>
        <dbReference type="ARBA" id="ARBA00004173"/>
    </source>
</evidence>
<reference evidence="9 10" key="1">
    <citation type="submission" date="2013-11" db="EMBL/GenBank/DDBJ databases">
        <title>Genome sequencing of Stegodyphus mimosarum.</title>
        <authorList>
            <person name="Bechsgaard J."/>
        </authorList>
    </citation>
    <scope>NUCLEOTIDE SEQUENCE [LARGE SCALE GENOMIC DNA]</scope>
</reference>
<dbReference type="EMBL" id="KK117701">
    <property type="protein sequence ID" value="KFM71206.1"/>
    <property type="molecule type" value="Genomic_DNA"/>
</dbReference>
<dbReference type="InterPro" id="IPR021137">
    <property type="entry name" value="Ribosomal_bL35-like"/>
</dbReference>
<dbReference type="PANTHER" id="PTHR15909">
    <property type="entry name" value="39S RIBOSOMAL PROTEIN L35, MITOCHONDRIAL"/>
    <property type="match status" value="1"/>
</dbReference>
<dbReference type="Pfam" id="PF01632">
    <property type="entry name" value="Ribosomal_L35p"/>
    <property type="match status" value="1"/>
</dbReference>
<evidence type="ECO:0000256" key="8">
    <source>
        <dbReference type="ARBA" id="ARBA00035418"/>
    </source>
</evidence>
<comment type="subcellular location">
    <subcellularLocation>
        <location evidence="1">Mitochondrion</location>
    </subcellularLocation>
</comment>
<evidence type="ECO:0000256" key="7">
    <source>
        <dbReference type="ARBA" id="ARBA00035273"/>
    </source>
</evidence>
<dbReference type="SUPFAM" id="SSF143034">
    <property type="entry name" value="L35p-like"/>
    <property type="match status" value="1"/>
</dbReference>
<evidence type="ECO:0000256" key="4">
    <source>
        <dbReference type="ARBA" id="ARBA00022980"/>
    </source>
</evidence>
<keyword evidence="4 9" id="KW-0689">Ribosomal protein</keyword>
<proteinExistence type="inferred from homology"/>
<evidence type="ECO:0000256" key="2">
    <source>
        <dbReference type="ARBA" id="ARBA00006598"/>
    </source>
</evidence>
<dbReference type="InterPro" id="IPR019338">
    <property type="entry name" value="Ribosomal_bL35m"/>
</dbReference>
<comment type="similarity">
    <text evidence="2">Belongs to the bacterial ribosomal protein bL35 family.</text>
</comment>
<dbReference type="InterPro" id="IPR037229">
    <property type="entry name" value="Ribosomal_bL35_sf"/>
</dbReference>
<dbReference type="GO" id="GO:0005840">
    <property type="term" value="C:ribosome"/>
    <property type="evidence" value="ECO:0007669"/>
    <property type="project" value="UniProtKB-KW"/>
</dbReference>
<keyword evidence="3" id="KW-0809">Transit peptide</keyword>
<evidence type="ECO:0000256" key="5">
    <source>
        <dbReference type="ARBA" id="ARBA00023128"/>
    </source>
</evidence>